<evidence type="ECO:0000313" key="3">
    <source>
        <dbReference type="Proteomes" id="UP001375240"/>
    </source>
</evidence>
<dbReference type="PANTHER" id="PTHR28054:SF1">
    <property type="entry name" value="RNA POLYMERASE I-SPECIFIC TRANSCRIPTION INITIATION FACTOR RRN10"/>
    <property type="match status" value="1"/>
</dbReference>
<dbReference type="Proteomes" id="UP001375240">
    <property type="component" value="Unassembled WGS sequence"/>
</dbReference>
<protein>
    <submittedName>
        <fullName evidence="2">Uncharacterized protein</fullName>
    </submittedName>
</protein>
<dbReference type="InterPro" id="IPR022793">
    <property type="entry name" value="Rrn10"/>
</dbReference>
<organism evidence="2 3">
    <name type="scientific">Orbilia brochopaga</name>
    <dbReference type="NCBI Taxonomy" id="3140254"/>
    <lineage>
        <taxon>Eukaryota</taxon>
        <taxon>Fungi</taxon>
        <taxon>Dikarya</taxon>
        <taxon>Ascomycota</taxon>
        <taxon>Pezizomycotina</taxon>
        <taxon>Orbiliomycetes</taxon>
        <taxon>Orbiliales</taxon>
        <taxon>Orbiliaceae</taxon>
        <taxon>Orbilia</taxon>
    </lineage>
</organism>
<dbReference type="EMBL" id="JAVHNQ010000013">
    <property type="protein sequence ID" value="KAK6334168.1"/>
    <property type="molecule type" value="Genomic_DNA"/>
</dbReference>
<proteinExistence type="predicted"/>
<evidence type="ECO:0000256" key="1">
    <source>
        <dbReference type="SAM" id="MobiDB-lite"/>
    </source>
</evidence>
<feature type="region of interest" description="Disordered" evidence="1">
    <location>
        <begin position="1"/>
        <end position="52"/>
    </location>
</feature>
<gene>
    <name evidence="2" type="ORF">TWF696_002670</name>
</gene>
<evidence type="ECO:0000313" key="2">
    <source>
        <dbReference type="EMBL" id="KAK6334168.1"/>
    </source>
</evidence>
<sequence>MASSSSPSPSDSAPTDSDALSSSEGSEREAGEPAPPSPPAQSAKRKRTSQPYMLSTSNVYNAASSRITVAGRPLNPSHTLPAAADEILFYNPTNPNFTLPDEVDKIMKDEGMLDALPDSDLLKAVHAYVADYYAAKGWTDVGARSMDEGALIAIGVLLEEYCREMIGKQGDQVFVEQEEQ</sequence>
<reference evidence="2 3" key="1">
    <citation type="submission" date="2019-10" db="EMBL/GenBank/DDBJ databases">
        <authorList>
            <person name="Palmer J.M."/>
        </authorList>
    </citation>
    <scope>NUCLEOTIDE SEQUENCE [LARGE SCALE GENOMIC DNA]</scope>
    <source>
        <strain evidence="2 3">TWF696</strain>
    </source>
</reference>
<feature type="compositionally biased region" description="Low complexity" evidence="1">
    <location>
        <begin position="1"/>
        <end position="24"/>
    </location>
</feature>
<dbReference type="GO" id="GO:0006360">
    <property type="term" value="P:transcription by RNA polymerase I"/>
    <property type="evidence" value="ECO:0007669"/>
    <property type="project" value="InterPro"/>
</dbReference>
<comment type="caution">
    <text evidence="2">The sequence shown here is derived from an EMBL/GenBank/DDBJ whole genome shotgun (WGS) entry which is preliminary data.</text>
</comment>
<keyword evidence="3" id="KW-1185">Reference proteome</keyword>
<dbReference type="PANTHER" id="PTHR28054">
    <property type="entry name" value="RNA POLYMERASE I-SPECIFIC TRANSCRIPTION INITIATION FACTOR RRN10"/>
    <property type="match status" value="1"/>
</dbReference>
<accession>A0AAV9U686</accession>
<dbReference type="AlphaFoldDB" id="A0AAV9U686"/>
<dbReference type="Pfam" id="PF05234">
    <property type="entry name" value="UAF_Rrn10"/>
    <property type="match status" value="1"/>
</dbReference>
<name>A0AAV9U686_9PEZI</name>